<dbReference type="GO" id="GO:0006635">
    <property type="term" value="P:fatty acid beta-oxidation"/>
    <property type="evidence" value="ECO:0007669"/>
    <property type="project" value="TreeGrafter"/>
</dbReference>
<dbReference type="Pfam" id="PF00108">
    <property type="entry name" value="Thiolase_N"/>
    <property type="match status" value="1"/>
</dbReference>
<evidence type="ECO:0000259" key="8">
    <source>
        <dbReference type="Pfam" id="PF02803"/>
    </source>
</evidence>
<dbReference type="PANTHER" id="PTHR18919:SF170">
    <property type="entry name" value="OS01G0110400 PROTEIN"/>
    <property type="match status" value="1"/>
</dbReference>
<dbReference type="SUPFAM" id="SSF53901">
    <property type="entry name" value="Thiolase-like"/>
    <property type="match status" value="2"/>
</dbReference>
<dbReference type="PROSITE" id="PS00098">
    <property type="entry name" value="THIOLASE_1"/>
    <property type="match status" value="1"/>
</dbReference>
<dbReference type="OrthoDB" id="5404651at2759"/>
<evidence type="ECO:0000313" key="9">
    <source>
        <dbReference type="EMBL" id="RLM92965.1"/>
    </source>
</evidence>
<dbReference type="EMBL" id="PQIB02000010">
    <property type="protein sequence ID" value="RLM92965.1"/>
    <property type="molecule type" value="Genomic_DNA"/>
</dbReference>
<evidence type="ECO:0000256" key="1">
    <source>
        <dbReference type="ARBA" id="ARBA00010982"/>
    </source>
</evidence>
<evidence type="ECO:0000313" key="10">
    <source>
        <dbReference type="Proteomes" id="UP000275267"/>
    </source>
</evidence>
<dbReference type="InterPro" id="IPR016039">
    <property type="entry name" value="Thiolase-like"/>
</dbReference>
<comment type="similarity">
    <text evidence="1 6">Belongs to the thiolase-like superfamily. Thiolase family.</text>
</comment>
<dbReference type="NCBIfam" id="TIGR01930">
    <property type="entry name" value="AcCoA-C-Actrans"/>
    <property type="match status" value="1"/>
</dbReference>
<evidence type="ECO:0000256" key="4">
    <source>
        <dbReference type="ARBA" id="ARBA00052235"/>
    </source>
</evidence>
<dbReference type="Gene3D" id="3.40.47.10">
    <property type="match status" value="1"/>
</dbReference>
<feature type="domain" description="Thiolase N-terminal" evidence="7">
    <location>
        <begin position="21"/>
        <end position="279"/>
    </location>
</feature>
<dbReference type="GO" id="GO:0005739">
    <property type="term" value="C:mitochondrion"/>
    <property type="evidence" value="ECO:0007669"/>
    <property type="project" value="TreeGrafter"/>
</dbReference>
<dbReference type="InterPro" id="IPR020616">
    <property type="entry name" value="Thiolase_N"/>
</dbReference>
<feature type="active site" description="Acyl-thioester intermediate" evidence="5">
    <location>
        <position position="105"/>
    </location>
</feature>
<dbReference type="Proteomes" id="UP000275267">
    <property type="component" value="Unassembled WGS sequence"/>
</dbReference>
<evidence type="ECO:0000256" key="5">
    <source>
        <dbReference type="PIRSR" id="PIRSR000429-1"/>
    </source>
</evidence>
<comment type="catalytic activity">
    <reaction evidence="4">
        <text>2 acetyl-CoA = acetoacetyl-CoA + CoA</text>
        <dbReference type="Rhea" id="RHEA:21036"/>
        <dbReference type="ChEBI" id="CHEBI:57286"/>
        <dbReference type="ChEBI" id="CHEBI:57287"/>
        <dbReference type="ChEBI" id="CHEBI:57288"/>
        <dbReference type="EC" id="2.3.1.9"/>
    </reaction>
    <physiologicalReaction direction="left-to-right" evidence="4">
        <dbReference type="Rhea" id="RHEA:21037"/>
    </physiologicalReaction>
</comment>
<organism evidence="9 10">
    <name type="scientific">Panicum miliaceum</name>
    <name type="common">Proso millet</name>
    <name type="synonym">Broomcorn millet</name>
    <dbReference type="NCBI Taxonomy" id="4540"/>
    <lineage>
        <taxon>Eukaryota</taxon>
        <taxon>Viridiplantae</taxon>
        <taxon>Streptophyta</taxon>
        <taxon>Embryophyta</taxon>
        <taxon>Tracheophyta</taxon>
        <taxon>Spermatophyta</taxon>
        <taxon>Magnoliopsida</taxon>
        <taxon>Liliopsida</taxon>
        <taxon>Poales</taxon>
        <taxon>Poaceae</taxon>
        <taxon>PACMAD clade</taxon>
        <taxon>Panicoideae</taxon>
        <taxon>Panicodae</taxon>
        <taxon>Paniceae</taxon>
        <taxon>Panicinae</taxon>
        <taxon>Panicum</taxon>
        <taxon>Panicum sect. Panicum</taxon>
    </lineage>
</organism>
<proteinExistence type="inferred from homology"/>
<feature type="active site" description="Proton acceptor" evidence="5">
    <location>
        <position position="366"/>
    </location>
</feature>
<keyword evidence="2 6" id="KW-0808">Transferase</keyword>
<dbReference type="PIRSF" id="PIRSF000429">
    <property type="entry name" value="Ac-CoA_Ac_transf"/>
    <property type="match status" value="1"/>
</dbReference>
<dbReference type="InterPro" id="IPR020615">
    <property type="entry name" value="Thiolase_acyl_enz_int_AS"/>
</dbReference>
<evidence type="ECO:0000256" key="3">
    <source>
        <dbReference type="ARBA" id="ARBA00023315"/>
    </source>
</evidence>
<feature type="domain" description="Thiolase C-terminal" evidence="8">
    <location>
        <begin position="288"/>
        <end position="408"/>
    </location>
</feature>
<dbReference type="AlphaFoldDB" id="A0A3L6R144"/>
<comment type="caution">
    <text evidence="9">The sequence shown here is derived from an EMBL/GenBank/DDBJ whole genome shotgun (WGS) entry which is preliminary data.</text>
</comment>
<dbReference type="InterPro" id="IPR002155">
    <property type="entry name" value="Thiolase"/>
</dbReference>
<keyword evidence="3 6" id="KW-0012">Acyltransferase</keyword>
<dbReference type="InterPro" id="IPR020617">
    <property type="entry name" value="Thiolase_C"/>
</dbReference>
<protein>
    <submittedName>
        <fullName evidence="9">Acetyl-CoA acetyltransferase, cytosolic 1-like isoform X2</fullName>
    </submittedName>
</protein>
<dbReference type="FunFam" id="3.40.47.10:FF:000007">
    <property type="entry name" value="acetyl-CoA acetyltransferase, mitochondrial"/>
    <property type="match status" value="1"/>
</dbReference>
<evidence type="ECO:0000256" key="6">
    <source>
        <dbReference type="RuleBase" id="RU003557"/>
    </source>
</evidence>
<evidence type="ECO:0000259" key="7">
    <source>
        <dbReference type="Pfam" id="PF00108"/>
    </source>
</evidence>
<dbReference type="PROSITE" id="PS00737">
    <property type="entry name" value="THIOLASE_2"/>
    <property type="match status" value="1"/>
</dbReference>
<dbReference type="CDD" id="cd00751">
    <property type="entry name" value="thiolase"/>
    <property type="match status" value="1"/>
</dbReference>
<sequence length="412" mass="42397">MASSSAAAAASENQSLKDRDVCVVGVARTPIGALLGSLSSLPATKLGSIAIQGALRRANVDPALVQEVFMGNVLSANLGQAPARQAALGAGLPNTVPCTTVNKVCSSGMKAVMFAAQSIQLGINDVVVAGGMESMSNAPKYVAEARRGSRFGHDVLVDGMLKDGLWDVYNDFPMGMCAELCADQHTFSREEQDSYAILSNERGIAARDSGAFSWEIIPVEISSGRGKPPVVVDKDESLAKFDPVKLKKLGPTFKTNGSVTAGNSSSISDGAAAIVLVSGEKAKNLGLQVIARIRGYADAAQAPELFTTAPALSIPKAISSAGLQTSQIDYYEINEAFAVVALANQRLLGIPSEKLNLSGGAVSLGHPIGCSGARIIVTLLGILRQKHGKFGVAGVCNGGGGASALVLELMGD</sequence>
<dbReference type="InterPro" id="IPR020610">
    <property type="entry name" value="Thiolase_AS"/>
</dbReference>
<evidence type="ECO:0000256" key="2">
    <source>
        <dbReference type="ARBA" id="ARBA00022679"/>
    </source>
</evidence>
<dbReference type="PROSITE" id="PS00099">
    <property type="entry name" value="THIOLASE_3"/>
    <property type="match status" value="1"/>
</dbReference>
<reference evidence="10" key="1">
    <citation type="journal article" date="2019" name="Nat. Commun.">
        <title>The genome of broomcorn millet.</title>
        <authorList>
            <person name="Zou C."/>
            <person name="Miki D."/>
            <person name="Li D."/>
            <person name="Tang Q."/>
            <person name="Xiao L."/>
            <person name="Rajput S."/>
            <person name="Deng P."/>
            <person name="Jia W."/>
            <person name="Huang R."/>
            <person name="Zhang M."/>
            <person name="Sun Y."/>
            <person name="Hu J."/>
            <person name="Fu X."/>
            <person name="Schnable P.S."/>
            <person name="Li F."/>
            <person name="Zhang H."/>
            <person name="Feng B."/>
            <person name="Zhu X."/>
            <person name="Liu R."/>
            <person name="Schnable J.C."/>
            <person name="Zhu J.-K."/>
            <person name="Zhang H."/>
        </authorList>
    </citation>
    <scope>NUCLEOTIDE SEQUENCE [LARGE SCALE GENOMIC DNA]</scope>
</reference>
<dbReference type="STRING" id="4540.A0A3L6R144"/>
<dbReference type="InterPro" id="IPR020613">
    <property type="entry name" value="Thiolase_CS"/>
</dbReference>
<gene>
    <name evidence="9" type="ORF">C2845_PM08G07310</name>
</gene>
<dbReference type="Pfam" id="PF02803">
    <property type="entry name" value="Thiolase_C"/>
    <property type="match status" value="1"/>
</dbReference>
<keyword evidence="10" id="KW-1185">Reference proteome</keyword>
<accession>A0A3L6R144</accession>
<feature type="active site" description="Proton acceptor" evidence="5">
    <location>
        <position position="396"/>
    </location>
</feature>
<dbReference type="GO" id="GO:0003985">
    <property type="term" value="F:acetyl-CoA C-acetyltransferase activity"/>
    <property type="evidence" value="ECO:0007669"/>
    <property type="project" value="UniProtKB-EC"/>
</dbReference>
<dbReference type="PANTHER" id="PTHR18919">
    <property type="entry name" value="ACETYL-COA C-ACYLTRANSFERASE"/>
    <property type="match status" value="1"/>
</dbReference>
<name>A0A3L6R144_PANMI</name>